<evidence type="ECO:0000256" key="9">
    <source>
        <dbReference type="ARBA" id="ARBA00064712"/>
    </source>
</evidence>
<evidence type="ECO:0000256" key="3">
    <source>
        <dbReference type="ARBA" id="ARBA00022514"/>
    </source>
</evidence>
<keyword evidence="3" id="KW-0202">Cytokine</keyword>
<reference evidence="12" key="2">
    <citation type="submission" date="2025-08" db="UniProtKB">
        <authorList>
            <consortium name="Ensembl"/>
        </authorList>
    </citation>
    <scope>IDENTIFICATION</scope>
    <source>
        <strain evidence="12">Glennie</strain>
    </source>
</reference>
<reference evidence="12 13" key="1">
    <citation type="journal article" date="2008" name="Nature">
        <title>Genome analysis of the platypus reveals unique signatures of evolution.</title>
        <authorList>
            <person name="Warren W.C."/>
            <person name="Hillier L.W."/>
            <person name="Marshall Graves J.A."/>
            <person name="Birney E."/>
            <person name="Ponting C.P."/>
            <person name="Grutzner F."/>
            <person name="Belov K."/>
            <person name="Miller W."/>
            <person name="Clarke L."/>
            <person name="Chinwalla A.T."/>
            <person name="Yang S.P."/>
            <person name="Heger A."/>
            <person name="Locke D.P."/>
            <person name="Miethke P."/>
            <person name="Waters P.D."/>
            <person name="Veyrunes F."/>
            <person name="Fulton L."/>
            <person name="Fulton B."/>
            <person name="Graves T."/>
            <person name="Wallis J."/>
            <person name="Puente X.S."/>
            <person name="Lopez-Otin C."/>
            <person name="Ordonez G.R."/>
            <person name="Eichler E.E."/>
            <person name="Chen L."/>
            <person name="Cheng Z."/>
            <person name="Deakin J.E."/>
            <person name="Alsop A."/>
            <person name="Thompson K."/>
            <person name="Kirby P."/>
            <person name="Papenfuss A.T."/>
            <person name="Wakefield M.J."/>
            <person name="Olender T."/>
            <person name="Lancet D."/>
            <person name="Huttley G.A."/>
            <person name="Smit A.F."/>
            <person name="Pask A."/>
            <person name="Temple-Smith P."/>
            <person name="Batzer M.A."/>
            <person name="Walker J.A."/>
            <person name="Konkel M.K."/>
            <person name="Harris R.S."/>
            <person name="Whittington C.M."/>
            <person name="Wong E.S."/>
            <person name="Gemmell N.J."/>
            <person name="Buschiazzo E."/>
            <person name="Vargas Jentzsch I.M."/>
            <person name="Merkel A."/>
            <person name="Schmitz J."/>
            <person name="Zemann A."/>
            <person name="Churakov G."/>
            <person name="Kriegs J.O."/>
            <person name="Brosius J."/>
            <person name="Murchison E.P."/>
            <person name="Sachidanandam R."/>
            <person name="Smith C."/>
            <person name="Hannon G.J."/>
            <person name="Tsend-Ayush E."/>
            <person name="McMillan D."/>
            <person name="Attenborough R."/>
            <person name="Rens W."/>
            <person name="Ferguson-Smith M."/>
            <person name="Lefevre C.M."/>
            <person name="Sharp J.A."/>
            <person name="Nicholas K.R."/>
            <person name="Ray D.A."/>
            <person name="Kube M."/>
            <person name="Reinhardt R."/>
            <person name="Pringle T.H."/>
            <person name="Taylor J."/>
            <person name="Jones R.C."/>
            <person name="Nixon B."/>
            <person name="Dacheux J.L."/>
            <person name="Niwa H."/>
            <person name="Sekita Y."/>
            <person name="Huang X."/>
            <person name="Stark A."/>
            <person name="Kheradpour P."/>
            <person name="Kellis M."/>
            <person name="Flicek P."/>
            <person name="Chen Y."/>
            <person name="Webber C."/>
            <person name="Hardison R."/>
            <person name="Nelson J."/>
            <person name="Hallsworth-Pepin K."/>
            <person name="Delehaunty K."/>
            <person name="Markovic C."/>
            <person name="Minx P."/>
            <person name="Feng Y."/>
            <person name="Kremitzki C."/>
            <person name="Mitreva M."/>
            <person name="Glasscock J."/>
            <person name="Wylie T."/>
            <person name="Wohldmann P."/>
            <person name="Thiru P."/>
            <person name="Nhan M.N."/>
            <person name="Pohl C.S."/>
            <person name="Smith S.M."/>
            <person name="Hou S."/>
            <person name="Nefedov M."/>
            <person name="de Jong P.J."/>
            <person name="Renfree M.B."/>
            <person name="Mardis E.R."/>
            <person name="Wilson R.K."/>
        </authorList>
    </citation>
    <scope>NUCLEOTIDE SEQUENCE [LARGE SCALE GENOMIC DNA]</scope>
    <source>
        <strain evidence="12 13">Glennie</strain>
    </source>
</reference>
<dbReference type="Pfam" id="PF24031">
    <property type="entry name" value="FN3_IL27B_N"/>
    <property type="match status" value="1"/>
</dbReference>
<dbReference type="GO" id="GO:0005615">
    <property type="term" value="C:extracellular space"/>
    <property type="evidence" value="ECO:0007669"/>
    <property type="project" value="UniProtKB-KW"/>
</dbReference>
<dbReference type="STRING" id="9258.ENSOANP00000030899"/>
<evidence type="ECO:0000259" key="11">
    <source>
        <dbReference type="PROSITE" id="PS50853"/>
    </source>
</evidence>
<dbReference type="GeneTree" id="ENSGT00940000160050"/>
<dbReference type="PROSITE" id="PS50853">
    <property type="entry name" value="FN3"/>
    <property type="match status" value="1"/>
</dbReference>
<dbReference type="HOGENOM" id="CLU_1849734_0_0_1"/>
<keyword evidence="6" id="KW-0677">Repeat</keyword>
<dbReference type="AlphaFoldDB" id="K7EBJ2"/>
<evidence type="ECO:0000256" key="1">
    <source>
        <dbReference type="ARBA" id="ARBA00004613"/>
    </source>
</evidence>
<comment type="subcellular location">
    <subcellularLocation>
        <location evidence="1">Secreted</location>
    </subcellularLocation>
</comment>
<dbReference type="Gene3D" id="2.60.40.10">
    <property type="entry name" value="Immunoglobulins"/>
    <property type="match status" value="2"/>
</dbReference>
<dbReference type="InterPro" id="IPR056621">
    <property type="entry name" value="FN3_IL27B_N"/>
</dbReference>
<dbReference type="Bgee" id="ENSOANG00000028577">
    <property type="expression patterns" value="Expressed in liver and 4 other cell types or tissues"/>
</dbReference>
<dbReference type="GO" id="GO:0005125">
    <property type="term" value="F:cytokine activity"/>
    <property type="evidence" value="ECO:0007669"/>
    <property type="project" value="UniProtKB-KW"/>
</dbReference>
<evidence type="ECO:0000256" key="6">
    <source>
        <dbReference type="ARBA" id="ARBA00022737"/>
    </source>
</evidence>
<dbReference type="SUPFAM" id="SSF49265">
    <property type="entry name" value="Fibronectin type III"/>
    <property type="match status" value="2"/>
</dbReference>
<accession>K7EBJ2</accession>
<dbReference type="CDD" id="cd00063">
    <property type="entry name" value="FN3"/>
    <property type="match status" value="1"/>
</dbReference>
<evidence type="ECO:0000313" key="12">
    <source>
        <dbReference type="Ensembl" id="ENSOANP00000030899.2"/>
    </source>
</evidence>
<organism evidence="12 13">
    <name type="scientific">Ornithorhynchus anatinus</name>
    <name type="common">Duckbill platypus</name>
    <dbReference type="NCBI Taxonomy" id="9258"/>
    <lineage>
        <taxon>Eukaryota</taxon>
        <taxon>Metazoa</taxon>
        <taxon>Chordata</taxon>
        <taxon>Craniata</taxon>
        <taxon>Vertebrata</taxon>
        <taxon>Euteleostomi</taxon>
        <taxon>Mammalia</taxon>
        <taxon>Monotremata</taxon>
        <taxon>Ornithorhynchidae</taxon>
        <taxon>Ornithorhynchus</taxon>
    </lineage>
</organism>
<dbReference type="FunFam" id="2.60.40.10:FF:000136">
    <property type="entry name" value="Ciliary neurotrophic factor receptor alpha"/>
    <property type="match status" value="1"/>
</dbReference>
<dbReference type="Proteomes" id="UP000002279">
    <property type="component" value="Chromosome X2"/>
</dbReference>
<evidence type="ECO:0000313" key="13">
    <source>
        <dbReference type="Proteomes" id="UP000002279"/>
    </source>
</evidence>
<dbReference type="Ensembl" id="ENSOANT00000040138.2">
    <property type="protein sequence ID" value="ENSOANP00000030899.2"/>
    <property type="gene ID" value="ENSOANG00000028577.2"/>
</dbReference>
<dbReference type="InterPro" id="IPR053073">
    <property type="entry name" value="IL11/IL27_subunit_beta"/>
</dbReference>
<dbReference type="GO" id="GO:0042098">
    <property type="term" value="P:T cell proliferation"/>
    <property type="evidence" value="ECO:0000318"/>
    <property type="project" value="GO_Central"/>
</dbReference>
<dbReference type="PANTHER" id="PTHR48483">
    <property type="entry name" value="INTERLEUKIN-27 SUBUNIT BETA"/>
    <property type="match status" value="1"/>
</dbReference>
<evidence type="ECO:0000256" key="7">
    <source>
        <dbReference type="ARBA" id="ARBA00023180"/>
    </source>
</evidence>
<dbReference type="InterPro" id="IPR013783">
    <property type="entry name" value="Ig-like_fold"/>
</dbReference>
<comment type="subunit">
    <text evidence="9">Heterodimer with IL27/IL27A; not disulfide-linked. This heterodimer is known as interleukin IL-27. Heterodimer with IL12A; not disulfide-linked. This heterodimer is known as interleukin IL-35. Interacts with SQSTM1.</text>
</comment>
<dbReference type="PANTHER" id="PTHR48483:SF2">
    <property type="entry name" value="INTERLEUKIN-27 SUBUNIT BETA"/>
    <property type="match status" value="1"/>
</dbReference>
<dbReference type="SMART" id="SM00060">
    <property type="entry name" value="FN3"/>
    <property type="match status" value="2"/>
</dbReference>
<evidence type="ECO:0000256" key="5">
    <source>
        <dbReference type="ARBA" id="ARBA00022729"/>
    </source>
</evidence>
<dbReference type="InParanoid" id="K7EBJ2"/>
<dbReference type="InterPro" id="IPR036116">
    <property type="entry name" value="FN3_sf"/>
</dbReference>
<reference evidence="12" key="3">
    <citation type="submission" date="2025-09" db="UniProtKB">
        <authorList>
            <consortium name="Ensembl"/>
        </authorList>
    </citation>
    <scope>IDENTIFICATION</scope>
    <source>
        <strain evidence="12">Glennie</strain>
    </source>
</reference>
<evidence type="ECO:0000256" key="10">
    <source>
        <dbReference type="ARBA" id="ARBA00074578"/>
    </source>
</evidence>
<keyword evidence="7" id="KW-0325">Glycoprotein</keyword>
<protein>
    <recommendedName>
        <fullName evidence="10">Interleukin-27 subunit beta</fullName>
    </recommendedName>
</protein>
<feature type="domain" description="Fibronectin type-III" evidence="11">
    <location>
        <begin position="130"/>
        <end position="225"/>
    </location>
</feature>
<dbReference type="Pfam" id="PF00041">
    <property type="entry name" value="fn3"/>
    <property type="match status" value="1"/>
</dbReference>
<dbReference type="GO" id="GO:0004896">
    <property type="term" value="F:cytokine receptor activity"/>
    <property type="evidence" value="ECO:0007669"/>
    <property type="project" value="Ensembl"/>
</dbReference>
<comment type="function">
    <text evidence="8">Associates with IL27 to form the IL-27 interleukin, a heterodimeric cytokine which functions in innate immunity. IL-27 has pro- and anti-inflammatory properties, that can regulate T-helper cell development, suppress T-cell proliferation, stimulate cytotoxic T-cell activity, induce isotype switching in B-cells, and that has diverse effects on innate immune cells. Among its target cells are CD4 T-helper cells which can differentiate in type 1 effector cells (TH1), type 2 effector cells (TH2) and IL17 producing helper T-cells (TH17). It drives rapid clonal expansion of naive but not memory CD4 T-cells. It also strongly synergizes with IL-12 to trigger interferon-gamma/IFN-gamma production of naive CD4 T-cells, binds to the cytokine receptor WSX-1/TCCR. Another important role of IL-27 is its antitumor activity as well as its antiangiogenic activity with activation of production of antiangiogenic chemokines.</text>
</comment>
<dbReference type="FunCoup" id="K7EBJ2">
    <property type="interactions" value="301"/>
</dbReference>
<dbReference type="GO" id="GO:0045523">
    <property type="term" value="F:interleukin-27 receptor binding"/>
    <property type="evidence" value="ECO:0000318"/>
    <property type="project" value="GO_Central"/>
</dbReference>
<name>K7EBJ2_ORNAN</name>
<evidence type="ECO:0000256" key="4">
    <source>
        <dbReference type="ARBA" id="ARBA00022525"/>
    </source>
</evidence>
<evidence type="ECO:0000256" key="2">
    <source>
        <dbReference type="ARBA" id="ARBA00010890"/>
    </source>
</evidence>
<keyword evidence="4" id="KW-0964">Secreted</keyword>
<comment type="similarity">
    <text evidence="2">Belongs to the type I cytokine receptor family. Type 3 subfamily.</text>
</comment>
<dbReference type="eggNOG" id="ENOG502RXJ4">
    <property type="taxonomic scope" value="Eukaryota"/>
</dbReference>
<evidence type="ECO:0000256" key="8">
    <source>
        <dbReference type="ARBA" id="ARBA00060104"/>
    </source>
</evidence>
<proteinExistence type="inferred from homology"/>
<sequence>AGGAEPPALAPRLVPSSRCRGKRVLDAEGPQPRVECWAVRYPEAVDCSWTLEPASALSTSFIATYRQGMATLGEDHRCLQLSPEASSCVIQDLQMFSITPYVLNVTAINPLGVSSSLVPFFVENIIKPGSPENVRVSPVPGRKLLVQWSPPASWPLPQYFPLKYLIRYQRQGTANFHQVGPREQTSFILTGLWPRTPYRVQVATKDFTDYGEYSAWSPSVAAIPGAK</sequence>
<keyword evidence="5" id="KW-0732">Signal</keyword>
<gene>
    <name evidence="12" type="primary">EBI3</name>
</gene>
<keyword evidence="13" id="KW-1185">Reference proteome</keyword>
<dbReference type="FunFam" id="2.60.40.10:FF:001499">
    <property type="entry name" value="Interleukin-27 subunit beta"/>
    <property type="match status" value="1"/>
</dbReference>
<dbReference type="InterPro" id="IPR003961">
    <property type="entry name" value="FN3_dom"/>
</dbReference>